<feature type="transmembrane region" description="Helical" evidence="1">
    <location>
        <begin position="36"/>
        <end position="59"/>
    </location>
</feature>
<keyword evidence="1" id="KW-0812">Transmembrane</keyword>
<evidence type="ECO:0000313" key="2">
    <source>
        <dbReference type="EMBL" id="GIL25318.1"/>
    </source>
</evidence>
<evidence type="ECO:0000313" key="3">
    <source>
        <dbReference type="Proteomes" id="UP000614996"/>
    </source>
</evidence>
<sequence>MYFAYVLNIASMFLLAFWITSSVVHKGRDLGRIFGLGLAYAVIAGFPALLISLSFRLLLGAEWSLLPAGIAFTGAGLVARRLCKAHLKGANNSFAIAAQAILLRIAKALSAASRGSVAVGVIVVCALAIVSIQQWGRWSDGQYRIAGEVMGLGYVSPEQQSILLHTTVRPITLIPVSGKDPERLCTRAHPYAASLIGDSGSTNWILLRTIHKPKWRVIALSGSDYAIELTPASIVQAGGQRRSSSGSNIPWDTPACVLR</sequence>
<feature type="transmembrane region" description="Helical" evidence="1">
    <location>
        <begin position="6"/>
        <end position="24"/>
    </location>
</feature>
<keyword evidence="1" id="KW-1133">Transmembrane helix</keyword>
<dbReference type="Proteomes" id="UP000614996">
    <property type="component" value="Unassembled WGS sequence"/>
</dbReference>
<name>A0A8J4A6S1_9ACTN</name>
<feature type="transmembrane region" description="Helical" evidence="1">
    <location>
        <begin position="117"/>
        <end position="135"/>
    </location>
</feature>
<proteinExistence type="predicted"/>
<feature type="transmembrane region" description="Helical" evidence="1">
    <location>
        <begin position="65"/>
        <end position="82"/>
    </location>
</feature>
<keyword evidence="3" id="KW-1185">Reference proteome</keyword>
<reference evidence="3" key="1">
    <citation type="journal article" date="2021" name="Int. J. Syst. Evol. Microbiol.">
        <title>Actinocatenispora comari sp. nov., an endophytic actinomycete isolated from aerial parts of Comarum salesowianum.</title>
        <authorList>
            <person name="Oyunbileg N."/>
            <person name="Iizaka Y."/>
            <person name="Hamada M."/>
            <person name="Davaapurev B.O."/>
            <person name="Fukumoto A."/>
            <person name="Tsetseg B."/>
            <person name="Kato F."/>
            <person name="Tamura T."/>
            <person name="Batkhuu J."/>
            <person name="Anzai Y."/>
        </authorList>
    </citation>
    <scope>NUCLEOTIDE SEQUENCE [LARGE SCALE GENOMIC DNA]</scope>
    <source>
        <strain evidence="3">NUM-2625</strain>
    </source>
</reference>
<dbReference type="AlphaFoldDB" id="A0A8J4A6S1"/>
<organism evidence="2 3">
    <name type="scientific">Actinocatenispora comari</name>
    <dbReference type="NCBI Taxonomy" id="2807577"/>
    <lineage>
        <taxon>Bacteria</taxon>
        <taxon>Bacillati</taxon>
        <taxon>Actinomycetota</taxon>
        <taxon>Actinomycetes</taxon>
        <taxon>Micromonosporales</taxon>
        <taxon>Micromonosporaceae</taxon>
        <taxon>Actinocatenispora</taxon>
    </lineage>
</organism>
<comment type="caution">
    <text evidence="2">The sequence shown here is derived from an EMBL/GenBank/DDBJ whole genome shotgun (WGS) entry which is preliminary data.</text>
</comment>
<protein>
    <submittedName>
        <fullName evidence="2">Uncharacterized protein</fullName>
    </submittedName>
</protein>
<dbReference type="EMBL" id="BOPO01000006">
    <property type="protein sequence ID" value="GIL25318.1"/>
    <property type="molecule type" value="Genomic_DNA"/>
</dbReference>
<accession>A0A8J4A6S1</accession>
<evidence type="ECO:0000256" key="1">
    <source>
        <dbReference type="SAM" id="Phobius"/>
    </source>
</evidence>
<gene>
    <name evidence="2" type="ORF">NUM_05730</name>
</gene>
<keyword evidence="1" id="KW-0472">Membrane</keyword>